<reference evidence="2 3" key="1">
    <citation type="submission" date="2018-08" db="EMBL/GenBank/DDBJ databases">
        <authorList>
            <person name="Ferrada E.E."/>
            <person name="Latorre B.A."/>
        </authorList>
    </citation>
    <scope>NUCLEOTIDE SEQUENCE [LARGE SCALE GENOMIC DNA]</scope>
    <source>
        <strain evidence="2 3">VK-A60T</strain>
    </source>
</reference>
<name>A0A385D9F0_9ACTN</name>
<dbReference type="KEGG" id="sky:D0C37_10725"/>
<evidence type="ECO:0000256" key="1">
    <source>
        <dbReference type="SAM" id="MobiDB-lite"/>
    </source>
</evidence>
<organism evidence="2 3">
    <name type="scientific">Streptomyces koyangensis</name>
    <dbReference type="NCBI Taxonomy" id="188770"/>
    <lineage>
        <taxon>Bacteria</taxon>
        <taxon>Bacillati</taxon>
        <taxon>Actinomycetota</taxon>
        <taxon>Actinomycetes</taxon>
        <taxon>Kitasatosporales</taxon>
        <taxon>Streptomycetaceae</taxon>
        <taxon>Streptomyces</taxon>
        <taxon>Streptomyces aurantiacus group</taxon>
    </lineage>
</organism>
<protein>
    <submittedName>
        <fullName evidence="2">Uncharacterized protein</fullName>
    </submittedName>
</protein>
<dbReference type="Proteomes" id="UP000259636">
    <property type="component" value="Chromosome"/>
</dbReference>
<evidence type="ECO:0000313" key="2">
    <source>
        <dbReference type="EMBL" id="AXQ55033.1"/>
    </source>
</evidence>
<dbReference type="AlphaFoldDB" id="A0A385D9F0"/>
<accession>A0A385D9F0</accession>
<dbReference type="EMBL" id="CP031742">
    <property type="protein sequence ID" value="AXQ55033.1"/>
    <property type="molecule type" value="Genomic_DNA"/>
</dbReference>
<feature type="region of interest" description="Disordered" evidence="1">
    <location>
        <begin position="27"/>
        <end position="70"/>
    </location>
</feature>
<evidence type="ECO:0000313" key="3">
    <source>
        <dbReference type="Proteomes" id="UP000259636"/>
    </source>
</evidence>
<sequence>MRPSPITGLSTATTVVLSLATKINRGRSVFSPPTGGTTPTKRKGGDVPGCPRSKLHPTRLEATYPAPCSL</sequence>
<proteinExistence type="predicted"/>
<gene>
    <name evidence="2" type="ORF">D0C37_10725</name>
</gene>